<evidence type="ECO:0000313" key="1">
    <source>
        <dbReference type="EMBL" id="CDW44876.1"/>
    </source>
</evidence>
<protein>
    <submittedName>
        <fullName evidence="1">Uncharacterized protein</fullName>
    </submittedName>
</protein>
<name>A0A0K2V4K3_LEPSM</name>
<accession>A0A0K2V4K3</accession>
<reference evidence="1" key="1">
    <citation type="submission" date="2014-05" db="EMBL/GenBank/DDBJ databases">
        <authorList>
            <person name="Chronopoulou M."/>
        </authorList>
    </citation>
    <scope>NUCLEOTIDE SEQUENCE</scope>
    <source>
        <tissue evidence="1">Whole organism</tissue>
    </source>
</reference>
<proteinExistence type="predicted"/>
<dbReference type="EMBL" id="HACA01027515">
    <property type="protein sequence ID" value="CDW44876.1"/>
    <property type="molecule type" value="Transcribed_RNA"/>
</dbReference>
<organism evidence="1">
    <name type="scientific">Lepeophtheirus salmonis</name>
    <name type="common">Salmon louse</name>
    <name type="synonym">Caligus salmonis</name>
    <dbReference type="NCBI Taxonomy" id="72036"/>
    <lineage>
        <taxon>Eukaryota</taxon>
        <taxon>Metazoa</taxon>
        <taxon>Ecdysozoa</taxon>
        <taxon>Arthropoda</taxon>
        <taxon>Crustacea</taxon>
        <taxon>Multicrustacea</taxon>
        <taxon>Hexanauplia</taxon>
        <taxon>Copepoda</taxon>
        <taxon>Siphonostomatoida</taxon>
        <taxon>Caligidae</taxon>
        <taxon>Lepeophtheirus</taxon>
    </lineage>
</organism>
<sequence length="37" mass="4402">MNSLENIRKSNSTFYYFIYTTVICKSLRPSLIFPLIQ</sequence>
<dbReference type="AlphaFoldDB" id="A0A0K2V4K3"/>